<accession>A0A6A3ZPA9</accession>
<dbReference type="EMBL" id="QXGD01000399">
    <property type="protein sequence ID" value="KAE9240788.1"/>
    <property type="molecule type" value="Genomic_DNA"/>
</dbReference>
<dbReference type="InterPro" id="IPR029058">
    <property type="entry name" value="AB_hydrolase_fold"/>
</dbReference>
<gene>
    <name evidence="2" type="ORF">PF002_g9598</name>
</gene>
<feature type="transmembrane region" description="Helical" evidence="1">
    <location>
        <begin position="146"/>
        <end position="170"/>
    </location>
</feature>
<protein>
    <submittedName>
        <fullName evidence="2">Uncharacterized protein</fullName>
    </submittedName>
</protein>
<evidence type="ECO:0000256" key="1">
    <source>
        <dbReference type="SAM" id="Phobius"/>
    </source>
</evidence>
<comment type="caution">
    <text evidence="2">The sequence shown here is derived from an EMBL/GenBank/DDBJ whole genome shotgun (WGS) entry which is preliminary data.</text>
</comment>
<organism evidence="2 3">
    <name type="scientific">Phytophthora fragariae</name>
    <dbReference type="NCBI Taxonomy" id="53985"/>
    <lineage>
        <taxon>Eukaryota</taxon>
        <taxon>Sar</taxon>
        <taxon>Stramenopiles</taxon>
        <taxon>Oomycota</taxon>
        <taxon>Peronosporomycetes</taxon>
        <taxon>Peronosporales</taxon>
        <taxon>Peronosporaceae</taxon>
        <taxon>Phytophthora</taxon>
    </lineage>
</organism>
<keyword evidence="1" id="KW-1133">Transmembrane helix</keyword>
<sequence>MRNVGWTFAGEVWRVASLNETLWNDCLLQYNSGLFNDEVLDDNDQRYGDYGRMLRRWWVAAYETYDAYLPDLGLNTACSIKNYALATKDAAASCRRRAGEVLRIVKFLLALTFFTPMAVFEFVEFVLLGEAGVALALLMINLVNYYFVWTTLGVAASVVFVTVGVVTHIWRGGKGRSDRERLSPTTIIVDGLREVRERAADRSRTETEELERLRGADTEVPPQYYDARSDDPVILDEDSARQADRAASQRRLQAMRPLTNWARRPHRRPGVAQYFFSRVANADKEFEVFDSVSHCVFEDPDRDEVVTHVLRWLRL</sequence>
<keyword evidence="1" id="KW-0812">Transmembrane</keyword>
<feature type="transmembrane region" description="Helical" evidence="1">
    <location>
        <begin position="107"/>
        <end position="140"/>
    </location>
</feature>
<dbReference type="Gene3D" id="3.40.50.1820">
    <property type="entry name" value="alpha/beta hydrolase"/>
    <property type="match status" value="1"/>
</dbReference>
<dbReference type="Proteomes" id="UP000440367">
    <property type="component" value="Unassembled WGS sequence"/>
</dbReference>
<evidence type="ECO:0000313" key="2">
    <source>
        <dbReference type="EMBL" id="KAE9240788.1"/>
    </source>
</evidence>
<reference evidence="2 3" key="1">
    <citation type="submission" date="2018-08" db="EMBL/GenBank/DDBJ databases">
        <title>Genomic investigation of the strawberry pathogen Phytophthora fragariae indicates pathogenicity is determined by transcriptional variation in three key races.</title>
        <authorList>
            <person name="Adams T.M."/>
            <person name="Armitage A.D."/>
            <person name="Sobczyk M.K."/>
            <person name="Bates H.J."/>
            <person name="Dunwell J.M."/>
            <person name="Nellist C.F."/>
            <person name="Harrison R.J."/>
        </authorList>
    </citation>
    <scope>NUCLEOTIDE SEQUENCE [LARGE SCALE GENOMIC DNA]</scope>
    <source>
        <strain evidence="2 3">BC-1</strain>
    </source>
</reference>
<proteinExistence type="predicted"/>
<name>A0A6A3ZPA9_9STRA</name>
<evidence type="ECO:0000313" key="3">
    <source>
        <dbReference type="Proteomes" id="UP000440367"/>
    </source>
</evidence>
<keyword evidence="1" id="KW-0472">Membrane</keyword>
<dbReference type="SUPFAM" id="SSF53474">
    <property type="entry name" value="alpha/beta-Hydrolases"/>
    <property type="match status" value="1"/>
</dbReference>
<dbReference type="AlphaFoldDB" id="A0A6A3ZPA9"/>